<feature type="compositionally biased region" description="Low complexity" evidence="1">
    <location>
        <begin position="106"/>
        <end position="121"/>
    </location>
</feature>
<dbReference type="SUPFAM" id="SSF54236">
    <property type="entry name" value="Ubiquitin-like"/>
    <property type="match status" value="1"/>
</dbReference>
<dbReference type="Proteomes" id="UP001212841">
    <property type="component" value="Unassembled WGS sequence"/>
</dbReference>
<gene>
    <name evidence="3" type="primary">UBFD1</name>
    <name evidence="3" type="ORF">HK097_010529</name>
</gene>
<feature type="compositionally biased region" description="Low complexity" evidence="1">
    <location>
        <begin position="1"/>
        <end position="11"/>
    </location>
</feature>
<accession>A0AAD5X3P5</accession>
<dbReference type="Gene3D" id="3.10.20.90">
    <property type="entry name" value="Phosphatidylinositol 3-kinase Catalytic Subunit, Chain A, domain 1"/>
    <property type="match status" value="1"/>
</dbReference>
<evidence type="ECO:0000256" key="1">
    <source>
        <dbReference type="SAM" id="MobiDB-lite"/>
    </source>
</evidence>
<feature type="region of interest" description="Disordered" evidence="1">
    <location>
        <begin position="1"/>
        <end position="25"/>
    </location>
</feature>
<sequence>MMTDTPPTTTQDAKRKGEDLEQGPQITFKVTHQKQTYDITMADSKTIADLKTKIEEVSGVHVNLQKILYKGMPKDTQTLSEAKITNGVKVMLMASKVEDVIKIASGPAASASSEPKATTTPKQSWSTQTEHAKIIKKGKPDDATPGLKGTKQPLPTNGVTGLLNGRGLKTRLTFKAESAELQIGTNERTQKVPYNSISTVTSQAIEGMEEYHILALQLGPTEK</sequence>
<dbReference type="InterPro" id="IPR039120">
    <property type="entry name" value="UBFD1"/>
</dbReference>
<protein>
    <submittedName>
        <fullName evidence="3">Ubiquitin domain-containing protein ubfd1</fullName>
    </submittedName>
</protein>
<feature type="compositionally biased region" description="Basic and acidic residues" evidence="1">
    <location>
        <begin position="130"/>
        <end position="142"/>
    </location>
</feature>
<organism evidence="3 4">
    <name type="scientific">Rhizophlyctis rosea</name>
    <dbReference type="NCBI Taxonomy" id="64517"/>
    <lineage>
        <taxon>Eukaryota</taxon>
        <taxon>Fungi</taxon>
        <taxon>Fungi incertae sedis</taxon>
        <taxon>Chytridiomycota</taxon>
        <taxon>Chytridiomycota incertae sedis</taxon>
        <taxon>Chytridiomycetes</taxon>
        <taxon>Rhizophlyctidales</taxon>
        <taxon>Rhizophlyctidaceae</taxon>
        <taxon>Rhizophlyctis</taxon>
    </lineage>
</organism>
<keyword evidence="4" id="KW-1185">Reference proteome</keyword>
<dbReference type="GO" id="GO:0003723">
    <property type="term" value="F:RNA binding"/>
    <property type="evidence" value="ECO:0007669"/>
    <property type="project" value="TreeGrafter"/>
</dbReference>
<dbReference type="PROSITE" id="PS50053">
    <property type="entry name" value="UBIQUITIN_2"/>
    <property type="match status" value="1"/>
</dbReference>
<dbReference type="PANTHER" id="PTHR16470:SF0">
    <property type="entry name" value="UBIQUITIN DOMAIN-CONTAINING PROTEIN UBFD1"/>
    <property type="match status" value="1"/>
</dbReference>
<reference evidence="3" key="1">
    <citation type="submission" date="2020-05" db="EMBL/GenBank/DDBJ databases">
        <title>Phylogenomic resolution of chytrid fungi.</title>
        <authorList>
            <person name="Stajich J.E."/>
            <person name="Amses K."/>
            <person name="Simmons R."/>
            <person name="Seto K."/>
            <person name="Myers J."/>
            <person name="Bonds A."/>
            <person name="Quandt C.A."/>
            <person name="Barry K."/>
            <person name="Liu P."/>
            <person name="Grigoriev I."/>
            <person name="Longcore J.E."/>
            <person name="James T.Y."/>
        </authorList>
    </citation>
    <scope>NUCLEOTIDE SEQUENCE</scope>
    <source>
        <strain evidence="3">JEL0318</strain>
    </source>
</reference>
<proteinExistence type="predicted"/>
<dbReference type="EMBL" id="JADGJD010000790">
    <property type="protein sequence ID" value="KAJ3048447.1"/>
    <property type="molecule type" value="Genomic_DNA"/>
</dbReference>
<dbReference type="Pfam" id="PF00240">
    <property type="entry name" value="ubiquitin"/>
    <property type="match status" value="1"/>
</dbReference>
<dbReference type="InterPro" id="IPR029071">
    <property type="entry name" value="Ubiquitin-like_domsf"/>
</dbReference>
<evidence type="ECO:0000259" key="2">
    <source>
        <dbReference type="PROSITE" id="PS50053"/>
    </source>
</evidence>
<dbReference type="GO" id="GO:0045296">
    <property type="term" value="F:cadherin binding"/>
    <property type="evidence" value="ECO:0007669"/>
    <property type="project" value="TreeGrafter"/>
</dbReference>
<dbReference type="AlphaFoldDB" id="A0AAD5X3P5"/>
<feature type="domain" description="Ubiquitin-like" evidence="2">
    <location>
        <begin position="24"/>
        <end position="99"/>
    </location>
</feature>
<dbReference type="InterPro" id="IPR057455">
    <property type="entry name" value="UBFD1_C"/>
</dbReference>
<evidence type="ECO:0000313" key="4">
    <source>
        <dbReference type="Proteomes" id="UP001212841"/>
    </source>
</evidence>
<comment type="caution">
    <text evidence="3">The sequence shown here is derived from an EMBL/GenBank/DDBJ whole genome shotgun (WGS) entry which is preliminary data.</text>
</comment>
<dbReference type="PANTHER" id="PTHR16470">
    <property type="entry name" value="UBIQUITIN DOMAIN-CONTAINING PROTEIN UBFD1"/>
    <property type="match status" value="1"/>
</dbReference>
<evidence type="ECO:0000313" key="3">
    <source>
        <dbReference type="EMBL" id="KAJ3048447.1"/>
    </source>
</evidence>
<dbReference type="Pfam" id="PF25343">
    <property type="entry name" value="PH_UBFD1_C"/>
    <property type="match status" value="1"/>
</dbReference>
<feature type="region of interest" description="Disordered" evidence="1">
    <location>
        <begin position="106"/>
        <end position="162"/>
    </location>
</feature>
<dbReference type="SMART" id="SM00213">
    <property type="entry name" value="UBQ"/>
    <property type="match status" value="1"/>
</dbReference>
<dbReference type="InterPro" id="IPR000626">
    <property type="entry name" value="Ubiquitin-like_dom"/>
</dbReference>
<name>A0AAD5X3P5_9FUNG</name>